<accession>A0A8H3C4V6</accession>
<evidence type="ECO:0000256" key="1">
    <source>
        <dbReference type="SAM" id="MobiDB-lite"/>
    </source>
</evidence>
<gene>
    <name evidence="2" type="ORF">RDB_LOCUS110171</name>
</gene>
<evidence type="ECO:0000313" key="3">
    <source>
        <dbReference type="Proteomes" id="UP000663843"/>
    </source>
</evidence>
<protein>
    <submittedName>
        <fullName evidence="2">Uncharacterized protein</fullName>
    </submittedName>
</protein>
<reference evidence="2" key="1">
    <citation type="submission" date="2021-01" db="EMBL/GenBank/DDBJ databases">
        <authorList>
            <person name="Kaushik A."/>
        </authorList>
    </citation>
    <scope>NUCLEOTIDE SEQUENCE</scope>
    <source>
        <strain evidence="2">AG2-2IIIB</strain>
    </source>
</reference>
<dbReference type="EMBL" id="CAJMWT010003557">
    <property type="protein sequence ID" value="CAE6474102.1"/>
    <property type="molecule type" value="Genomic_DNA"/>
</dbReference>
<feature type="compositionally biased region" description="Basic and acidic residues" evidence="1">
    <location>
        <begin position="13"/>
        <end position="27"/>
    </location>
</feature>
<name>A0A8H3C4V6_9AGAM</name>
<evidence type="ECO:0000313" key="2">
    <source>
        <dbReference type="EMBL" id="CAE6474102.1"/>
    </source>
</evidence>
<dbReference type="Proteomes" id="UP000663843">
    <property type="component" value="Unassembled WGS sequence"/>
</dbReference>
<sequence length="82" mass="9262">MCDPKAPPKLSKAKREAEEERKREEAKNSWNPGINKVRNRLQTFSNIHGARVRASLFVRKSRQQCGSVGNDEDIGVFPLLLG</sequence>
<organism evidence="2 3">
    <name type="scientific">Rhizoctonia solani</name>
    <dbReference type="NCBI Taxonomy" id="456999"/>
    <lineage>
        <taxon>Eukaryota</taxon>
        <taxon>Fungi</taxon>
        <taxon>Dikarya</taxon>
        <taxon>Basidiomycota</taxon>
        <taxon>Agaricomycotina</taxon>
        <taxon>Agaricomycetes</taxon>
        <taxon>Cantharellales</taxon>
        <taxon>Ceratobasidiaceae</taxon>
        <taxon>Rhizoctonia</taxon>
    </lineage>
</organism>
<comment type="caution">
    <text evidence="2">The sequence shown here is derived from an EMBL/GenBank/DDBJ whole genome shotgun (WGS) entry which is preliminary data.</text>
</comment>
<feature type="region of interest" description="Disordered" evidence="1">
    <location>
        <begin position="1"/>
        <end position="33"/>
    </location>
</feature>
<dbReference type="AlphaFoldDB" id="A0A8H3C4V6"/>
<proteinExistence type="predicted"/>